<gene>
    <name evidence="2" type="ORF">C7I85_12275</name>
</gene>
<dbReference type="EMBL" id="PXYL01000005">
    <property type="protein sequence ID" value="PSJ60811.1"/>
    <property type="molecule type" value="Genomic_DNA"/>
</dbReference>
<keyword evidence="3" id="KW-1185">Reference proteome</keyword>
<keyword evidence="1" id="KW-0732">Signal</keyword>
<dbReference type="Proteomes" id="UP000240653">
    <property type="component" value="Unassembled WGS sequence"/>
</dbReference>
<name>A0A2P7SES0_9HYPH</name>
<feature type="signal peptide" evidence="1">
    <location>
        <begin position="1"/>
        <end position="29"/>
    </location>
</feature>
<proteinExistence type="predicted"/>
<dbReference type="AlphaFoldDB" id="A0A2P7SES0"/>
<feature type="chain" id="PRO_5015165757" description="Curlin" evidence="1">
    <location>
        <begin position="30"/>
        <end position="200"/>
    </location>
</feature>
<dbReference type="RefSeq" id="WP_146148871.1">
    <property type="nucleotide sequence ID" value="NZ_PXYL01000005.1"/>
</dbReference>
<evidence type="ECO:0000256" key="1">
    <source>
        <dbReference type="SAM" id="SignalP"/>
    </source>
</evidence>
<accession>A0A2P7SES0</accession>
<protein>
    <recommendedName>
        <fullName evidence="4">Curlin</fullName>
    </recommendedName>
</protein>
<reference evidence="2 3" key="1">
    <citation type="submission" date="2018-03" db="EMBL/GenBank/DDBJ databases">
        <title>The draft genome of Mesorhizobium soli JCM 19897.</title>
        <authorList>
            <person name="Li L."/>
            <person name="Liu L."/>
            <person name="Liang L."/>
            <person name="Wang T."/>
            <person name="Zhang X."/>
        </authorList>
    </citation>
    <scope>NUCLEOTIDE SEQUENCE [LARGE SCALE GENOMIC DNA]</scope>
    <source>
        <strain evidence="2 3">JCM 19897</strain>
    </source>
</reference>
<organism evidence="2 3">
    <name type="scientific">Pseudaminobacter soli</name>
    <name type="common">ex Li et al. 2025</name>
    <dbReference type="NCBI Taxonomy" id="1295366"/>
    <lineage>
        <taxon>Bacteria</taxon>
        <taxon>Pseudomonadati</taxon>
        <taxon>Pseudomonadota</taxon>
        <taxon>Alphaproteobacteria</taxon>
        <taxon>Hyphomicrobiales</taxon>
        <taxon>Phyllobacteriaceae</taxon>
        <taxon>Pseudaminobacter</taxon>
    </lineage>
</organism>
<dbReference type="OrthoDB" id="8368687at2"/>
<comment type="caution">
    <text evidence="2">The sequence shown here is derived from an EMBL/GenBank/DDBJ whole genome shotgun (WGS) entry which is preliminary data.</text>
</comment>
<sequence>MMIGRAVKVAKALATGAALLVLSAGSGSAQQFETLTFETNQADVNALIEPIRPLIAGNAQSTTSITQIGEMNQANSGIVGRGSLSVIQQSGSNNRAVQSIEGNNSALLLVQGGTNNNVLQASRGDRNFQLVGVSGNNNDVAYIQAGNDLAGALDVRDSQNSTVLALQTAQSGRYLMPSGLRGLENKIVVVVPGRMYVLNK</sequence>
<evidence type="ECO:0000313" key="2">
    <source>
        <dbReference type="EMBL" id="PSJ60811.1"/>
    </source>
</evidence>
<evidence type="ECO:0000313" key="3">
    <source>
        <dbReference type="Proteomes" id="UP000240653"/>
    </source>
</evidence>
<evidence type="ECO:0008006" key="4">
    <source>
        <dbReference type="Google" id="ProtNLM"/>
    </source>
</evidence>